<feature type="transmembrane region" description="Helical" evidence="1">
    <location>
        <begin position="12"/>
        <end position="29"/>
    </location>
</feature>
<dbReference type="KEGG" id="cpip:CJF12_09410"/>
<evidence type="ECO:0000313" key="3">
    <source>
        <dbReference type="Proteomes" id="UP000028709"/>
    </source>
</evidence>
<feature type="transmembrane region" description="Helical" evidence="1">
    <location>
        <begin position="169"/>
        <end position="187"/>
    </location>
</feature>
<keyword evidence="1" id="KW-0812">Transmembrane</keyword>
<dbReference type="STRING" id="558152.IQ37_13305"/>
<feature type="transmembrane region" description="Helical" evidence="1">
    <location>
        <begin position="49"/>
        <end position="75"/>
    </location>
</feature>
<dbReference type="AlphaFoldDB" id="A0A086B612"/>
<name>A0A086B612_9FLAO</name>
<dbReference type="Proteomes" id="UP000028709">
    <property type="component" value="Unassembled WGS sequence"/>
</dbReference>
<comment type="caution">
    <text evidence="2">The sequence shown here is derived from an EMBL/GenBank/DDBJ whole genome shotgun (WGS) entry which is preliminary data.</text>
</comment>
<dbReference type="RefSeq" id="WP_034685835.1">
    <property type="nucleotide sequence ID" value="NZ_CP023049.2"/>
</dbReference>
<protein>
    <submittedName>
        <fullName evidence="2">Uncharacterized protein</fullName>
    </submittedName>
</protein>
<proteinExistence type="predicted"/>
<organism evidence="2 3">
    <name type="scientific">Chryseobacterium piperi</name>
    <dbReference type="NCBI Taxonomy" id="558152"/>
    <lineage>
        <taxon>Bacteria</taxon>
        <taxon>Pseudomonadati</taxon>
        <taxon>Bacteroidota</taxon>
        <taxon>Flavobacteriia</taxon>
        <taxon>Flavobacteriales</taxon>
        <taxon>Weeksellaceae</taxon>
        <taxon>Chryseobacterium group</taxon>
        <taxon>Chryseobacterium</taxon>
    </lineage>
</organism>
<dbReference type="OrthoDB" id="1272538at2"/>
<feature type="transmembrane region" description="Helical" evidence="1">
    <location>
        <begin position="207"/>
        <end position="225"/>
    </location>
</feature>
<reference evidence="2 3" key="1">
    <citation type="submission" date="2014-07" db="EMBL/GenBank/DDBJ databases">
        <title>Genome of Chryseobacterium piperi CTM.</title>
        <authorList>
            <person name="Pipes S.E."/>
            <person name="Stropko S.J."/>
            <person name="Newman J.D."/>
        </authorList>
    </citation>
    <scope>NUCLEOTIDE SEQUENCE [LARGE SCALE GENOMIC DNA]</scope>
    <source>
        <strain evidence="2 3">CTM</strain>
    </source>
</reference>
<sequence length="324" mass="37708">MIFIKTLNNSRKIGLAVIATFIVFLYSYLVPGWDYLGSIWGELVDRSGIGFILLVLFIFYFFHVIILYQVLLYIFSEKVSINHINNDSVEVTYKKRNHVVSGSALEMDQNTIKLNLEGEHFTISRSLLKSNTQEYNILLNRLKENTGVVNTSGDLFVNSFFIKNPKLQFLVFAVLGFAVMFLFRILIEPYKAEIGLITRTRNAFLEIIVTLPFLFLYLFLVYTYFSYTAKIKKIAFTAETLKFEGNKIIPLPKKSIQEIHIIENSVYNRAIRILFYTHDKNLYSLNFITPDIVDHIKKYFKLEQFSSEITAGTKKEEVKKIFKL</sequence>
<keyword evidence="1" id="KW-0472">Membrane</keyword>
<evidence type="ECO:0000256" key="1">
    <source>
        <dbReference type="SAM" id="Phobius"/>
    </source>
</evidence>
<evidence type="ECO:0000313" key="2">
    <source>
        <dbReference type="EMBL" id="KFF24376.1"/>
    </source>
</evidence>
<accession>A0A086B612</accession>
<dbReference type="EMBL" id="JPRJ01000026">
    <property type="protein sequence ID" value="KFF24376.1"/>
    <property type="molecule type" value="Genomic_DNA"/>
</dbReference>
<keyword evidence="1" id="KW-1133">Transmembrane helix</keyword>
<gene>
    <name evidence="2" type="ORF">IQ37_13305</name>
</gene>
<keyword evidence="3" id="KW-1185">Reference proteome</keyword>